<reference evidence="1" key="1">
    <citation type="submission" date="2021-01" db="EMBL/GenBank/DDBJ databases">
        <title>Genome public.</title>
        <authorList>
            <person name="Liu C."/>
            <person name="Sun Q."/>
        </authorList>
    </citation>
    <scope>NUCLEOTIDE SEQUENCE</scope>
    <source>
        <strain evidence="1">M6</strain>
    </source>
</reference>
<dbReference type="PANTHER" id="PTHR36454">
    <property type="entry name" value="LMO2823 PROTEIN"/>
    <property type="match status" value="1"/>
</dbReference>
<dbReference type="PANTHER" id="PTHR36454:SF1">
    <property type="entry name" value="DUF1015 DOMAIN-CONTAINING PROTEIN"/>
    <property type="match status" value="1"/>
</dbReference>
<proteinExistence type="predicted"/>
<comment type="caution">
    <text evidence="1">The sequence shown here is derived from an EMBL/GenBank/DDBJ whole genome shotgun (WGS) entry which is preliminary data.</text>
</comment>
<protein>
    <submittedName>
        <fullName evidence="1">DUF1015 domain-containing protein</fullName>
    </submittedName>
</protein>
<gene>
    <name evidence="1" type="ORF">JKK62_12195</name>
</gene>
<dbReference type="RefSeq" id="WP_201428121.1">
    <property type="nucleotide sequence ID" value="NZ_JAEQMG010000131.1"/>
</dbReference>
<dbReference type="EMBL" id="JAEQMG010000131">
    <property type="protein sequence ID" value="MBK6089391.1"/>
    <property type="molecule type" value="Genomic_DNA"/>
</dbReference>
<accession>A0A934WT39</accession>
<evidence type="ECO:0000313" key="1">
    <source>
        <dbReference type="EMBL" id="MBK6089391.1"/>
    </source>
</evidence>
<organism evidence="1 2">
    <name type="scientific">Ruminococcus difficilis</name>
    <dbReference type="NCBI Taxonomy" id="2763069"/>
    <lineage>
        <taxon>Bacteria</taxon>
        <taxon>Bacillati</taxon>
        <taxon>Bacillota</taxon>
        <taxon>Clostridia</taxon>
        <taxon>Eubacteriales</taxon>
        <taxon>Oscillospiraceae</taxon>
        <taxon>Ruminococcus</taxon>
    </lineage>
</organism>
<dbReference type="PIRSF" id="PIRSF033563">
    <property type="entry name" value="UCP033563"/>
    <property type="match status" value="1"/>
</dbReference>
<name>A0A934WT39_9FIRM</name>
<dbReference type="AlphaFoldDB" id="A0A934WT39"/>
<dbReference type="Proteomes" id="UP000633365">
    <property type="component" value="Unassembled WGS sequence"/>
</dbReference>
<evidence type="ECO:0000313" key="2">
    <source>
        <dbReference type="Proteomes" id="UP000633365"/>
    </source>
</evidence>
<dbReference type="InterPro" id="IPR008323">
    <property type="entry name" value="UCP033563"/>
</dbReference>
<dbReference type="Pfam" id="PF06245">
    <property type="entry name" value="DUF1015"/>
    <property type="match status" value="1"/>
</dbReference>
<sequence>MAEIKAFRGMRYNTERAGRLDELCCPPYDIISEKERKSYLAQNKYNVIRLELPKEGDNVYTTAGEVLDRWREKGILIHEDKPAIYIYEEEFNAYNTRRSIKGIIARVKVEEFSKGVILPHEFTLSKAKADRFNLMKATNCNFSQIYALYMDEEHTTLSTIDELSKRKPNAKFTDGDKVTHKLWIITDEKAIAKLCADFTDRKLYIADGHHRYETALNYRNYCRENGISKEGDAQDYQMMFLMDMEHPGLVVFPTHRLVRDLPKFDRDKLLDGCEEYFDIKAFDSVSHMNELLHSEYKKGSKSFGFYCGKGEWYLLTLKDIDVMKKELPDLSEASQQLDVSVLHTLILEKILGIDKENMAAQINLTYTKFYEEAIMGVDKGEFQCSFILNPTRVTEIRDVAAAGEKMPQKSTYFYPKMTTGMVMNDIGVE</sequence>
<keyword evidence="2" id="KW-1185">Reference proteome</keyword>